<gene>
    <name evidence="1" type="ORF">CBOVIS_LOCUS11891</name>
</gene>
<dbReference type="PANTHER" id="PTHR35017">
    <property type="entry name" value="PROTEIN CBG16223-RELATED"/>
    <property type="match status" value="1"/>
</dbReference>
<keyword evidence="2" id="KW-1185">Reference proteome</keyword>
<dbReference type="AlphaFoldDB" id="A0A8S1FD21"/>
<organism evidence="1 2">
    <name type="scientific">Caenorhabditis bovis</name>
    <dbReference type="NCBI Taxonomy" id="2654633"/>
    <lineage>
        <taxon>Eukaryota</taxon>
        <taxon>Metazoa</taxon>
        <taxon>Ecdysozoa</taxon>
        <taxon>Nematoda</taxon>
        <taxon>Chromadorea</taxon>
        <taxon>Rhabditida</taxon>
        <taxon>Rhabditina</taxon>
        <taxon>Rhabditomorpha</taxon>
        <taxon>Rhabditoidea</taxon>
        <taxon>Rhabditidae</taxon>
        <taxon>Peloderinae</taxon>
        <taxon>Caenorhabditis</taxon>
    </lineage>
</organism>
<reference evidence="1 2" key="1">
    <citation type="submission" date="2020-04" db="EMBL/GenBank/DDBJ databases">
        <authorList>
            <person name="Laetsch R D."/>
            <person name="Stevens L."/>
            <person name="Kumar S."/>
            <person name="Blaxter L. M."/>
        </authorList>
    </citation>
    <scope>NUCLEOTIDE SEQUENCE [LARGE SCALE GENOMIC DNA]</scope>
</reference>
<accession>A0A8S1FD21</accession>
<evidence type="ECO:0000313" key="1">
    <source>
        <dbReference type="EMBL" id="CAB3410356.1"/>
    </source>
</evidence>
<dbReference type="EMBL" id="CADEPM010000010">
    <property type="protein sequence ID" value="CAB3410356.1"/>
    <property type="molecule type" value="Genomic_DNA"/>
</dbReference>
<dbReference type="PANTHER" id="PTHR35017:SF3">
    <property type="entry name" value="SHKT DOMAIN-CONTAINING PROTEIN"/>
    <property type="match status" value="1"/>
</dbReference>
<comment type="caution">
    <text evidence="1">The sequence shown here is derived from an EMBL/GenBank/DDBJ whole genome shotgun (WGS) entry which is preliminary data.</text>
</comment>
<proteinExistence type="predicted"/>
<evidence type="ECO:0000313" key="2">
    <source>
        <dbReference type="Proteomes" id="UP000494206"/>
    </source>
</evidence>
<sequence>MFSRRCNTDAEFRLIQCCSTCNTNGTGMAYDLIARSLVSEHCFDRYGSQFCGRYVNKTDVFEPHNTWSCSGMNPQIAFRSCRLSCGYCNFSVVHYTIDNAIKACNKNKNPIGSYRWQKLHRSTPKPSSTPATPSPVPLLPEYESLDTLY</sequence>
<dbReference type="Proteomes" id="UP000494206">
    <property type="component" value="Unassembled WGS sequence"/>
</dbReference>
<protein>
    <submittedName>
        <fullName evidence="1">Uncharacterized protein</fullName>
    </submittedName>
</protein>
<name>A0A8S1FD21_9PELO</name>
<dbReference type="OrthoDB" id="5782548at2759"/>